<reference evidence="11" key="1">
    <citation type="submission" date="2025-08" db="UniProtKB">
        <authorList>
            <consortium name="RefSeq"/>
        </authorList>
    </citation>
    <scope>IDENTIFICATION</scope>
    <source>
        <tissue evidence="11">Blood</tissue>
    </source>
</reference>
<feature type="domain" description="SAND" evidence="8">
    <location>
        <begin position="245"/>
        <end position="325"/>
    </location>
</feature>
<dbReference type="GO" id="GO:0003677">
    <property type="term" value="F:DNA binding"/>
    <property type="evidence" value="ECO:0007669"/>
    <property type="project" value="InterPro"/>
</dbReference>
<dbReference type="PANTHER" id="PTHR46386:SF1">
    <property type="entry name" value="NUCLEAR BODY PROTEIN SP140-LIKE PROTEIN"/>
    <property type="match status" value="1"/>
</dbReference>
<keyword evidence="4" id="KW-0862">Zinc</keyword>
<dbReference type="CDD" id="cd15541">
    <property type="entry name" value="PHD_TIF1_like"/>
    <property type="match status" value="1"/>
</dbReference>
<dbReference type="GO" id="GO:0000981">
    <property type="term" value="F:DNA-binding transcription factor activity, RNA polymerase II-specific"/>
    <property type="evidence" value="ECO:0007669"/>
    <property type="project" value="TreeGrafter"/>
</dbReference>
<dbReference type="InterPro" id="IPR001965">
    <property type="entry name" value="Znf_PHD"/>
</dbReference>
<dbReference type="PROSITE" id="PS50864">
    <property type="entry name" value="SAND"/>
    <property type="match status" value="2"/>
</dbReference>
<dbReference type="GO" id="GO:0005634">
    <property type="term" value="C:nucleus"/>
    <property type="evidence" value="ECO:0007669"/>
    <property type="project" value="InterPro"/>
</dbReference>
<dbReference type="Pfam" id="PF01342">
    <property type="entry name" value="SAND"/>
    <property type="match status" value="2"/>
</dbReference>
<dbReference type="InterPro" id="IPR036427">
    <property type="entry name" value="Bromodomain-like_sf"/>
</dbReference>
<dbReference type="Pfam" id="PF00628">
    <property type="entry name" value="PHD"/>
    <property type="match status" value="1"/>
</dbReference>
<evidence type="ECO:0000256" key="1">
    <source>
        <dbReference type="ARBA" id="ARBA00022553"/>
    </source>
</evidence>
<keyword evidence="3 6" id="KW-0863">Zinc-finger</keyword>
<evidence type="ECO:0000256" key="3">
    <source>
        <dbReference type="ARBA" id="ARBA00022771"/>
    </source>
</evidence>
<dbReference type="InterPro" id="IPR043563">
    <property type="entry name" value="Sp110/Sp140/Sp140L-like"/>
</dbReference>
<feature type="domain" description="SAND" evidence="8">
    <location>
        <begin position="125"/>
        <end position="206"/>
    </location>
</feature>
<keyword evidence="2" id="KW-0479">Metal-binding</keyword>
<dbReference type="CTD" id="93349"/>
<evidence type="ECO:0000256" key="4">
    <source>
        <dbReference type="ARBA" id="ARBA00022833"/>
    </source>
</evidence>
<gene>
    <name evidence="11" type="primary">SP140L</name>
</gene>
<keyword evidence="5" id="KW-0103">Bromodomain</keyword>
<evidence type="ECO:0000256" key="6">
    <source>
        <dbReference type="PROSITE-ProRule" id="PRU00146"/>
    </source>
</evidence>
<evidence type="ECO:0000259" key="8">
    <source>
        <dbReference type="PROSITE" id="PS50864"/>
    </source>
</evidence>
<dbReference type="SUPFAM" id="SSF47370">
    <property type="entry name" value="Bromodomain"/>
    <property type="match status" value="1"/>
</dbReference>
<dbReference type="Gene3D" id="3.10.390.10">
    <property type="entry name" value="SAND domain-like"/>
    <property type="match status" value="2"/>
</dbReference>
<dbReference type="SUPFAM" id="SSF57903">
    <property type="entry name" value="FYVE/PHD zinc finger"/>
    <property type="match status" value="1"/>
</dbReference>
<dbReference type="InterPro" id="IPR000770">
    <property type="entry name" value="SAND_dom"/>
</dbReference>
<name>A0AA97L2B5_EUBMA</name>
<dbReference type="Gene3D" id="1.20.920.10">
    <property type="entry name" value="Bromodomain-like"/>
    <property type="match status" value="1"/>
</dbReference>
<dbReference type="AlphaFoldDB" id="A0AA97L2B5"/>
<dbReference type="Gene3D" id="3.30.40.10">
    <property type="entry name" value="Zinc/RING finger domain, C3HC4 (zinc finger)"/>
    <property type="match status" value="1"/>
</dbReference>
<evidence type="ECO:0000256" key="5">
    <source>
        <dbReference type="ARBA" id="ARBA00023117"/>
    </source>
</evidence>
<dbReference type="InterPro" id="IPR019787">
    <property type="entry name" value="Znf_PHD-finger"/>
</dbReference>
<dbReference type="GeneID" id="129332544"/>
<evidence type="ECO:0000259" key="9">
    <source>
        <dbReference type="PROSITE" id="PS51414"/>
    </source>
</evidence>
<dbReference type="PROSITE" id="PS50016">
    <property type="entry name" value="ZF_PHD_2"/>
    <property type="match status" value="1"/>
</dbReference>
<keyword evidence="1" id="KW-0597">Phosphoprotein</keyword>
<dbReference type="InterPro" id="IPR013083">
    <property type="entry name" value="Znf_RING/FYVE/PHD"/>
</dbReference>
<keyword evidence="10" id="KW-1185">Reference proteome</keyword>
<dbReference type="InterPro" id="IPR004865">
    <property type="entry name" value="HSR_dom"/>
</dbReference>
<evidence type="ECO:0000259" key="7">
    <source>
        <dbReference type="PROSITE" id="PS50016"/>
    </source>
</evidence>
<dbReference type="GO" id="GO:0008270">
    <property type="term" value="F:zinc ion binding"/>
    <property type="evidence" value="ECO:0007669"/>
    <property type="project" value="UniProtKB-KW"/>
</dbReference>
<feature type="domain" description="HSR" evidence="9">
    <location>
        <begin position="1"/>
        <end position="100"/>
    </location>
</feature>
<dbReference type="SUPFAM" id="SSF63763">
    <property type="entry name" value="SAND domain-like"/>
    <property type="match status" value="2"/>
</dbReference>
<dbReference type="SMART" id="SM00249">
    <property type="entry name" value="PHD"/>
    <property type="match status" value="1"/>
</dbReference>
<dbReference type="InterPro" id="IPR010919">
    <property type="entry name" value="SAND-like_dom_sf"/>
</dbReference>
<dbReference type="KEGG" id="emc:129332544"/>
<dbReference type="PROSITE" id="PS51414">
    <property type="entry name" value="HSR"/>
    <property type="match status" value="1"/>
</dbReference>
<accession>A0AA97L2B5</accession>
<protein>
    <submittedName>
        <fullName evidence="11">Nuclear body protein SP140-like protein isoform X1</fullName>
    </submittedName>
</protein>
<proteinExistence type="predicted"/>
<evidence type="ECO:0000256" key="2">
    <source>
        <dbReference type="ARBA" id="ARBA00022723"/>
    </source>
</evidence>
<dbReference type="SMART" id="SM00258">
    <property type="entry name" value="SAND"/>
    <property type="match status" value="2"/>
</dbReference>
<dbReference type="Proteomes" id="UP001190640">
    <property type="component" value="Chromosome 6"/>
</dbReference>
<dbReference type="Pfam" id="PF03172">
    <property type="entry name" value="HSR"/>
    <property type="match status" value="1"/>
</dbReference>
<dbReference type="PANTHER" id="PTHR46386">
    <property type="entry name" value="NUCLEAR BODY PROTEIN SP140"/>
    <property type="match status" value="1"/>
</dbReference>
<evidence type="ECO:0000313" key="11">
    <source>
        <dbReference type="RefSeq" id="XP_054839704.1"/>
    </source>
</evidence>
<dbReference type="InterPro" id="IPR011011">
    <property type="entry name" value="Znf_FYVE_PHD"/>
</dbReference>
<dbReference type="RefSeq" id="XP_054839704.1">
    <property type="nucleotide sequence ID" value="XM_054983729.1"/>
</dbReference>
<feature type="domain" description="PHD-type" evidence="7">
    <location>
        <begin position="345"/>
        <end position="392"/>
    </location>
</feature>
<evidence type="ECO:0000313" key="10">
    <source>
        <dbReference type="Proteomes" id="UP001190640"/>
    </source>
</evidence>
<organism evidence="10 11">
    <name type="scientific">Eublepharis macularius</name>
    <name type="common">Leopard gecko</name>
    <name type="synonym">Cyrtodactylus macularius</name>
    <dbReference type="NCBI Taxonomy" id="481883"/>
    <lineage>
        <taxon>Eukaryota</taxon>
        <taxon>Metazoa</taxon>
        <taxon>Chordata</taxon>
        <taxon>Craniata</taxon>
        <taxon>Vertebrata</taxon>
        <taxon>Euteleostomi</taxon>
        <taxon>Lepidosauria</taxon>
        <taxon>Squamata</taxon>
        <taxon>Bifurcata</taxon>
        <taxon>Gekkota</taxon>
        <taxon>Eublepharidae</taxon>
        <taxon>Eublepharinae</taxon>
        <taxon>Eublepharis</taxon>
    </lineage>
</organism>
<sequence length="497" mass="57440">MSIPAGDDIWKKVKLSISCAINKTFPFLHGLRDNEIISQEDFEKCEREANSNRGINEAIYNMLRGLEFNELTYRKLFCKENLDAYQDLQPIYKSLKNGLPHVSYELLPHRSSALNIGKRVQKEKHQILDFQSDELNVSCGKAKGVLYKKKLAAGVSQKCIRDDGGNWYTPIEFERKGGRGSQKNWRKSIHCNRFQLKTLIEKGYLLNPPRSSPMKNKISRLCLRKKKVTEFSQLWSQAGLVGNASELTQFQLPGIPVQCGAVKGVLYKHRFVAGPLKKCIRMEERWCTAKEFVEINDKITNGSYNKDIHFNEGPLQNLIEDGTLKTHSNDCSCYNCKGIKWTENDDTCEVCKEDGFLMCCDSCPRSFHGVCHVPDASITKSKKWICTFCKIESQFSEKSSNQRDVLGYQMVPRHRLKCEFLLLKVCCQDARDFAKDPIKRIKEKLQKKLYQNVGDFIYDVQQTFSNFQITQDEKIREMIQKSQDEFEKNFKEVFSIK</sequence>